<dbReference type="RefSeq" id="WP_091480278.1">
    <property type="nucleotide sequence ID" value="NZ_BJYC01000005.1"/>
</dbReference>
<evidence type="ECO:0000256" key="1">
    <source>
        <dbReference type="SAM" id="Phobius"/>
    </source>
</evidence>
<dbReference type="EMBL" id="FNZU01000005">
    <property type="protein sequence ID" value="SEK73201.1"/>
    <property type="molecule type" value="Genomic_DNA"/>
</dbReference>
<proteinExistence type="predicted"/>
<organism evidence="2 3">
    <name type="scientific">Alkalibacterium pelagium</name>
    <dbReference type="NCBI Taxonomy" id="426702"/>
    <lineage>
        <taxon>Bacteria</taxon>
        <taxon>Bacillati</taxon>
        <taxon>Bacillota</taxon>
        <taxon>Bacilli</taxon>
        <taxon>Lactobacillales</taxon>
        <taxon>Carnobacteriaceae</taxon>
        <taxon>Alkalibacterium</taxon>
    </lineage>
</organism>
<feature type="transmembrane region" description="Helical" evidence="1">
    <location>
        <begin position="79"/>
        <end position="100"/>
    </location>
</feature>
<evidence type="ECO:0000313" key="2">
    <source>
        <dbReference type="EMBL" id="SEK73201.1"/>
    </source>
</evidence>
<keyword evidence="3" id="KW-1185">Reference proteome</keyword>
<dbReference type="OrthoDB" id="2157087at2"/>
<accession>A0A1H7JEX1</accession>
<keyword evidence="1" id="KW-0812">Transmembrane</keyword>
<keyword evidence="1" id="KW-0472">Membrane</keyword>
<protein>
    <submittedName>
        <fullName evidence="2">Uncharacterized protein</fullName>
    </submittedName>
</protein>
<reference evidence="3" key="1">
    <citation type="submission" date="2016-10" db="EMBL/GenBank/DDBJ databases">
        <authorList>
            <person name="Varghese N."/>
            <person name="Submissions S."/>
        </authorList>
    </citation>
    <scope>NUCLEOTIDE SEQUENCE [LARGE SCALE GENOMIC DNA]</scope>
    <source>
        <strain evidence="3">DSM 19183</strain>
    </source>
</reference>
<keyword evidence="1" id="KW-1133">Transmembrane helix</keyword>
<gene>
    <name evidence="2" type="ORF">SAMN04488099_105162</name>
</gene>
<feature type="transmembrane region" description="Helical" evidence="1">
    <location>
        <begin position="20"/>
        <end position="37"/>
    </location>
</feature>
<feature type="transmembrane region" description="Helical" evidence="1">
    <location>
        <begin position="112"/>
        <end position="130"/>
    </location>
</feature>
<name>A0A1H7JEX1_9LACT</name>
<dbReference type="AlphaFoldDB" id="A0A1H7JEX1"/>
<evidence type="ECO:0000313" key="3">
    <source>
        <dbReference type="Proteomes" id="UP000199081"/>
    </source>
</evidence>
<dbReference type="Proteomes" id="UP000199081">
    <property type="component" value="Unassembled WGS sequence"/>
</dbReference>
<feature type="transmembrane region" description="Helical" evidence="1">
    <location>
        <begin position="49"/>
        <end position="67"/>
    </location>
</feature>
<sequence length="144" mass="16625">MGNFDEYQKLLRYKYGSHAFMILISLQFINFGLGLFTDFQWGETRETEYILLIFIPILYSLVMYIYHGAYFLKHQNGKLYSILFFIIGILLLSQGFSPYADIVSDGLVTLNAIGPVSGLIWISISLSYVVRNLVEKRKEADEED</sequence>
<dbReference type="STRING" id="426702.SAMN04488099_105162"/>